<dbReference type="PANTHER" id="PTHR47926">
    <property type="entry name" value="PENTATRICOPEPTIDE REPEAT-CONTAINING PROTEIN"/>
    <property type="match status" value="1"/>
</dbReference>
<dbReference type="SUPFAM" id="SSF51126">
    <property type="entry name" value="Pectin lyase-like"/>
    <property type="match status" value="1"/>
</dbReference>
<evidence type="ECO:0000256" key="3">
    <source>
        <dbReference type="ARBA" id="ARBA00022801"/>
    </source>
</evidence>
<dbReference type="Pfam" id="PF01535">
    <property type="entry name" value="PPR"/>
    <property type="match status" value="5"/>
</dbReference>
<dbReference type="InterPro" id="IPR011050">
    <property type="entry name" value="Pectin_lyase_fold/virulence"/>
</dbReference>
<dbReference type="Gene3D" id="1.25.40.10">
    <property type="entry name" value="Tetratricopeptide repeat domain"/>
    <property type="match status" value="3"/>
</dbReference>
<dbReference type="GO" id="GO:0003723">
    <property type="term" value="F:RNA binding"/>
    <property type="evidence" value="ECO:0007669"/>
    <property type="project" value="InterPro"/>
</dbReference>
<dbReference type="GO" id="GO:0009451">
    <property type="term" value="P:RNA modification"/>
    <property type="evidence" value="ECO:0007669"/>
    <property type="project" value="InterPro"/>
</dbReference>
<evidence type="ECO:0000313" key="9">
    <source>
        <dbReference type="Proteomes" id="UP001341281"/>
    </source>
</evidence>
<keyword evidence="4" id="KW-0809">Transit peptide</keyword>
<evidence type="ECO:0000256" key="4">
    <source>
        <dbReference type="ARBA" id="ARBA00022946"/>
    </source>
</evidence>
<dbReference type="SUPFAM" id="SSF48452">
    <property type="entry name" value="TPR-like"/>
    <property type="match status" value="1"/>
</dbReference>
<dbReference type="Gene3D" id="2.160.20.10">
    <property type="entry name" value="Single-stranded right-handed beta-helix, Pectin lyase-like"/>
    <property type="match status" value="1"/>
</dbReference>
<feature type="repeat" description="PPR" evidence="6">
    <location>
        <begin position="316"/>
        <end position="350"/>
    </location>
</feature>
<accession>A0AAQ3PNM0</accession>
<comment type="pathway">
    <text evidence="1">Glycan metabolism; pectin degradation; 2-dehydro-3-deoxy-D-gluconate from pectin: step 1/5.</text>
</comment>
<evidence type="ECO:0000256" key="5">
    <source>
        <dbReference type="ARBA" id="ARBA00023085"/>
    </source>
</evidence>
<keyword evidence="5" id="KW-0063">Aspartyl esterase</keyword>
<dbReference type="EMBL" id="CP144746">
    <property type="protein sequence ID" value="WVZ55619.1"/>
    <property type="molecule type" value="Genomic_DNA"/>
</dbReference>
<dbReference type="NCBIfam" id="TIGR00756">
    <property type="entry name" value="PPR"/>
    <property type="match status" value="2"/>
</dbReference>
<evidence type="ECO:0000313" key="8">
    <source>
        <dbReference type="EMBL" id="WVZ55619.1"/>
    </source>
</evidence>
<name>A0AAQ3PNM0_PASNO</name>
<organism evidence="8 9">
    <name type="scientific">Paspalum notatum var. saurae</name>
    <dbReference type="NCBI Taxonomy" id="547442"/>
    <lineage>
        <taxon>Eukaryota</taxon>
        <taxon>Viridiplantae</taxon>
        <taxon>Streptophyta</taxon>
        <taxon>Embryophyta</taxon>
        <taxon>Tracheophyta</taxon>
        <taxon>Spermatophyta</taxon>
        <taxon>Magnoliopsida</taxon>
        <taxon>Liliopsida</taxon>
        <taxon>Poales</taxon>
        <taxon>Poaceae</taxon>
        <taxon>PACMAD clade</taxon>
        <taxon>Panicoideae</taxon>
        <taxon>Andropogonodae</taxon>
        <taxon>Paspaleae</taxon>
        <taxon>Paspalinae</taxon>
        <taxon>Paspalum</taxon>
    </lineage>
</organism>
<dbReference type="FunFam" id="1.25.40.10:FF:000348">
    <property type="entry name" value="Pentatricopeptide repeat-containing protein chloroplastic"/>
    <property type="match status" value="1"/>
</dbReference>
<feature type="domain" description="Pectinesterase catalytic" evidence="7">
    <location>
        <begin position="533"/>
        <end position="602"/>
    </location>
</feature>
<evidence type="ECO:0000256" key="2">
    <source>
        <dbReference type="ARBA" id="ARBA00022737"/>
    </source>
</evidence>
<dbReference type="GO" id="GO:0030599">
    <property type="term" value="F:pectinesterase activity"/>
    <property type="evidence" value="ECO:0007669"/>
    <property type="project" value="InterPro"/>
</dbReference>
<evidence type="ECO:0000256" key="1">
    <source>
        <dbReference type="ARBA" id="ARBA00005184"/>
    </source>
</evidence>
<dbReference type="AlphaFoldDB" id="A0AAQ3PNM0"/>
<feature type="repeat" description="PPR" evidence="6">
    <location>
        <begin position="218"/>
        <end position="248"/>
    </location>
</feature>
<gene>
    <name evidence="8" type="ORF">U9M48_006257</name>
</gene>
<dbReference type="Pfam" id="PF20431">
    <property type="entry name" value="E_motif"/>
    <property type="match status" value="1"/>
</dbReference>
<keyword evidence="9" id="KW-1185">Reference proteome</keyword>
<dbReference type="Pfam" id="PF13041">
    <property type="entry name" value="PPR_2"/>
    <property type="match status" value="1"/>
</dbReference>
<dbReference type="InterPro" id="IPR046848">
    <property type="entry name" value="E_motif"/>
</dbReference>
<reference evidence="8 9" key="1">
    <citation type="submission" date="2024-02" db="EMBL/GenBank/DDBJ databases">
        <title>High-quality chromosome-scale genome assembly of Pensacola bahiagrass (Paspalum notatum Flugge var. saurae).</title>
        <authorList>
            <person name="Vega J.M."/>
            <person name="Podio M."/>
            <person name="Orjuela J."/>
            <person name="Siena L.A."/>
            <person name="Pessino S.C."/>
            <person name="Combes M.C."/>
            <person name="Mariac C."/>
            <person name="Albertini E."/>
            <person name="Pupilli F."/>
            <person name="Ortiz J.P.A."/>
            <person name="Leblanc O."/>
        </authorList>
    </citation>
    <scope>NUCLEOTIDE SEQUENCE [LARGE SCALE GENOMIC DNA]</scope>
    <source>
        <strain evidence="8">R1</strain>
        <tissue evidence="8">Leaf</tissue>
    </source>
</reference>
<dbReference type="FunFam" id="1.25.40.10:FF:000345">
    <property type="entry name" value="Pentatricopeptide repeat-containing protein"/>
    <property type="match status" value="1"/>
</dbReference>
<protein>
    <recommendedName>
        <fullName evidence="7">Pectinesterase catalytic domain-containing protein</fullName>
    </recommendedName>
</protein>
<dbReference type="InterPro" id="IPR011990">
    <property type="entry name" value="TPR-like_helical_dom_sf"/>
</dbReference>
<dbReference type="InterPro" id="IPR002885">
    <property type="entry name" value="PPR_rpt"/>
</dbReference>
<proteinExistence type="predicted"/>
<dbReference type="InterPro" id="IPR012334">
    <property type="entry name" value="Pectin_lyas_fold"/>
</dbReference>
<dbReference type="Proteomes" id="UP001341281">
    <property type="component" value="Chromosome 02"/>
</dbReference>
<dbReference type="FunFam" id="1.25.40.10:FF:001137">
    <property type="entry name" value="Pentatricopeptide repeat-containing protein chloroplastic"/>
    <property type="match status" value="1"/>
</dbReference>
<feature type="repeat" description="PPR" evidence="6">
    <location>
        <begin position="156"/>
        <end position="190"/>
    </location>
</feature>
<evidence type="ECO:0000259" key="7">
    <source>
        <dbReference type="Pfam" id="PF01095"/>
    </source>
</evidence>
<evidence type="ECO:0000256" key="6">
    <source>
        <dbReference type="PROSITE-ProRule" id="PRU00708"/>
    </source>
</evidence>
<keyword evidence="3" id="KW-0378">Hydrolase</keyword>
<dbReference type="PROSITE" id="PS51375">
    <property type="entry name" value="PPR"/>
    <property type="match status" value="3"/>
</dbReference>
<dbReference type="GO" id="GO:0042545">
    <property type="term" value="P:cell wall modification"/>
    <property type="evidence" value="ECO:0007669"/>
    <property type="project" value="InterPro"/>
</dbReference>
<dbReference type="Pfam" id="PF01095">
    <property type="entry name" value="Pectinesterase"/>
    <property type="match status" value="1"/>
</dbReference>
<dbReference type="InterPro" id="IPR000070">
    <property type="entry name" value="Pectinesterase_cat"/>
</dbReference>
<dbReference type="InterPro" id="IPR046960">
    <property type="entry name" value="PPR_At4g14850-like_plant"/>
</dbReference>
<sequence>MPSISPADLLAFSGRCSTKRDLRLLHAALLRRLHTIPTADAVAALAKLLRFAAVSPAGDLRHASVLLSLHLPFISAAASHLAFFYNTLIRGFAASSSPGDGIERFTAMRRAGATPDAFTFTFVLKACSRCHSPGRLPSDLHAMAFKHGCLGAGSGHAHVHNALLHAYASRAAVDDACRVFDEMPVRDVVSFSGLLTAHLKGNHLDSARVVFDQMPHRDVVSWTAMISAYARAQRPQEALTLFDAMPVQPDEVTMVSVVSACTALGDLATGERLRLYVDSNGFGWMVSLRNALMDMYAKCGCLPEARALFDGMAMRSLASWNTLISAYASHGDVDSTVALFHQMLSDDSSVKPDGVTLLAVLTVYAHKGYVEEGRTVFNAMQRGKYGKVELTIEHYGCIVDLLGRAGQLEEAYKMIEEMPIPSNDVVWGVLLGACRMHGNVDMAEKAAQKLRSLNPQEGGYYILLIDMYTAAGRAADAMEVRRTMNETRSKKTTGWSSWTASLPFSLGYSERIRQQLLEVISIGTSSSATVIVEGDDFIAENGTLHLHVGKQFLKNCYIEGSYDFIFGDSTALLEHCHINCKSAGYIATHAQKSYSESTGFVFFK</sequence>
<keyword evidence="2" id="KW-0677">Repeat</keyword>